<dbReference type="RefSeq" id="WP_205030311.1">
    <property type="nucleotide sequence ID" value="NZ_BMZU01000001.1"/>
</dbReference>
<evidence type="ECO:0000313" key="3">
    <source>
        <dbReference type="Proteomes" id="UP000231742"/>
    </source>
</evidence>
<accession>A0A2M9D6P0</accession>
<reference evidence="2 3" key="1">
    <citation type="submission" date="2017-11" db="EMBL/GenBank/DDBJ databases">
        <title>Genomic Encyclopedia of Archaeal and Bacterial Type Strains, Phase II (KMG-II): From Individual Species to Whole Genera.</title>
        <authorList>
            <person name="Goeker M."/>
        </authorList>
    </citation>
    <scope>NUCLEOTIDE SEQUENCE [LARGE SCALE GENOMIC DNA]</scope>
    <source>
        <strain evidence="2 3">DSM 16400</strain>
    </source>
</reference>
<dbReference type="InterPro" id="IPR032466">
    <property type="entry name" value="Metal_Hydrolase"/>
</dbReference>
<dbReference type="PANTHER" id="PTHR43135">
    <property type="entry name" value="ALPHA-D-RIBOSE 1-METHYLPHOSPHONATE 5-TRIPHOSPHATE DIPHOSPHATASE"/>
    <property type="match status" value="1"/>
</dbReference>
<name>A0A2M9D6P0_9MICO</name>
<evidence type="ECO:0008006" key="4">
    <source>
        <dbReference type="Google" id="ProtNLM"/>
    </source>
</evidence>
<gene>
    <name evidence="2" type="ORF">CLV85_0535</name>
</gene>
<dbReference type="Gene3D" id="3.20.20.140">
    <property type="entry name" value="Metal-dependent hydrolases"/>
    <property type="match status" value="1"/>
</dbReference>
<dbReference type="Proteomes" id="UP000231742">
    <property type="component" value="Unassembled WGS sequence"/>
</dbReference>
<proteinExistence type="predicted"/>
<comment type="caution">
    <text evidence="2">The sequence shown here is derived from an EMBL/GenBank/DDBJ whole genome shotgun (WGS) entry which is preliminary data.</text>
</comment>
<dbReference type="SUPFAM" id="SSF51556">
    <property type="entry name" value="Metallo-dependent hydrolases"/>
    <property type="match status" value="1"/>
</dbReference>
<evidence type="ECO:0000313" key="2">
    <source>
        <dbReference type="EMBL" id="PJJ81362.1"/>
    </source>
</evidence>
<dbReference type="EMBL" id="PGFH01000001">
    <property type="protein sequence ID" value="PJJ81362.1"/>
    <property type="molecule type" value="Genomic_DNA"/>
</dbReference>
<sequence>MTAEPTPQSAPQSASHRATATDSTSDPALSVDYAVDGYWLRGWHGPATVRVSPHGIRPIADAASPTAVRLPGVLLPGFRDAHVHLGLTEPRALVAGGLAAVDDLGGHPDRLREWAHDDAVAAVQYAGAFIAAPGGYPSKRAWAATLAVAEVSTGEEAMAAVAQQLTGGATFIKVALNAEDGPVLDDDTLSALVEYAHSRGAEVVVHVQGAGQAQRAFAAGADRLAHTPWTEKLSDALIEEMAQPNSRFLAGRHSWISTLDIHGYGQRGRDFATASDNLRRFHAAGGTVRYGTDMGNGDLPPGLNERELTALQDAGVRYDALLRALCLPGFGSTVSYLPTVPSADANLAAWLMTATVVTARELLHPEFAASAVRVAADNHGGDEAVSAATAPIPTTWRIDR</sequence>
<dbReference type="PANTHER" id="PTHR43135:SF3">
    <property type="entry name" value="ALPHA-D-RIBOSE 1-METHYLPHOSPHONATE 5-TRIPHOSPHATE DIPHOSPHATASE"/>
    <property type="match status" value="1"/>
</dbReference>
<dbReference type="InterPro" id="IPR051781">
    <property type="entry name" value="Metallo-dep_Hydrolase"/>
</dbReference>
<feature type="region of interest" description="Disordered" evidence="1">
    <location>
        <begin position="1"/>
        <end position="26"/>
    </location>
</feature>
<dbReference type="AlphaFoldDB" id="A0A2M9D6P0"/>
<evidence type="ECO:0000256" key="1">
    <source>
        <dbReference type="SAM" id="MobiDB-lite"/>
    </source>
</evidence>
<protein>
    <recommendedName>
        <fullName evidence="4">Imidazolonepropionase-like amidohydrolase</fullName>
    </recommendedName>
</protein>
<organism evidence="2 3">
    <name type="scientific">Salinibacterium amurskyense</name>
    <dbReference type="NCBI Taxonomy" id="205941"/>
    <lineage>
        <taxon>Bacteria</taxon>
        <taxon>Bacillati</taxon>
        <taxon>Actinomycetota</taxon>
        <taxon>Actinomycetes</taxon>
        <taxon>Micrococcales</taxon>
        <taxon>Microbacteriaceae</taxon>
        <taxon>Salinibacterium</taxon>
    </lineage>
</organism>
<keyword evidence="3" id="KW-1185">Reference proteome</keyword>